<dbReference type="SMART" id="SM00710">
    <property type="entry name" value="PbH1"/>
    <property type="match status" value="7"/>
</dbReference>
<dbReference type="EMBL" id="FNON01000016">
    <property type="protein sequence ID" value="SDZ43267.1"/>
    <property type="molecule type" value="Genomic_DNA"/>
</dbReference>
<feature type="region of interest" description="Disordered" evidence="2">
    <location>
        <begin position="365"/>
        <end position="401"/>
    </location>
</feature>
<reference evidence="5 6" key="1">
    <citation type="submission" date="2016-10" db="EMBL/GenBank/DDBJ databases">
        <authorList>
            <person name="de Groot N.N."/>
        </authorList>
    </citation>
    <scope>NUCLEOTIDE SEQUENCE [LARGE SCALE GENOMIC DNA]</scope>
    <source>
        <strain evidence="5 6">CPCC 202699</strain>
    </source>
</reference>
<evidence type="ECO:0000256" key="2">
    <source>
        <dbReference type="SAM" id="MobiDB-lite"/>
    </source>
</evidence>
<gene>
    <name evidence="5" type="ORF">SAMN05421504_11693</name>
</gene>
<dbReference type="Gene3D" id="2.160.20.10">
    <property type="entry name" value="Single-stranded right-handed beta-helix, Pectin lyase-like"/>
    <property type="match status" value="1"/>
</dbReference>
<evidence type="ECO:0000256" key="1">
    <source>
        <dbReference type="ARBA" id="ARBA00022737"/>
    </source>
</evidence>
<dbReference type="InterPro" id="IPR006626">
    <property type="entry name" value="PbH1"/>
</dbReference>
<keyword evidence="6" id="KW-1185">Reference proteome</keyword>
<dbReference type="Pfam" id="PF13229">
    <property type="entry name" value="Beta_helix"/>
    <property type="match status" value="1"/>
</dbReference>
<protein>
    <submittedName>
        <fullName evidence="5">Nitrous oxidase accessory protein NosD, contains tandem CASH domains</fullName>
    </submittedName>
</protein>
<dbReference type="InterPro" id="IPR051550">
    <property type="entry name" value="SCF-Subunits/Alg-Epimerases"/>
</dbReference>
<dbReference type="PANTHER" id="PTHR22990">
    <property type="entry name" value="F-BOX ONLY PROTEIN"/>
    <property type="match status" value="1"/>
</dbReference>
<dbReference type="NCBIfam" id="NF041518">
    <property type="entry name" value="choice_anch_Q"/>
    <property type="match status" value="1"/>
</dbReference>
<dbReference type="RefSeq" id="WP_091300041.1">
    <property type="nucleotide sequence ID" value="NZ_FNON01000016.1"/>
</dbReference>
<dbReference type="InterPro" id="IPR011050">
    <property type="entry name" value="Pectin_lyase_fold/virulence"/>
</dbReference>
<evidence type="ECO:0000256" key="3">
    <source>
        <dbReference type="SAM" id="SignalP"/>
    </source>
</evidence>
<evidence type="ECO:0000313" key="5">
    <source>
        <dbReference type="EMBL" id="SDZ43267.1"/>
    </source>
</evidence>
<dbReference type="InterPro" id="IPR012334">
    <property type="entry name" value="Pectin_lyas_fold"/>
</dbReference>
<evidence type="ECO:0000259" key="4">
    <source>
        <dbReference type="Pfam" id="PF13229"/>
    </source>
</evidence>
<dbReference type="AlphaFoldDB" id="A0A1H3SZY8"/>
<keyword evidence="3" id="KW-0732">Signal</keyword>
<name>A0A1H3SZY8_9PSEU</name>
<dbReference type="STRING" id="589385.SAMN05421504_11693"/>
<sequence>MGLTTTALATALAAGLLAVSPAEACPPDVPPPASGRTLTVGPGGQYSTVQAAADAARPGDNVSIAAGTYPGGLTLKQSGAPGKYITFYGQGGTAVIQGKDGLALGDRSWLRFTNVTVSGSSRFGVYAYQAHDLVFQKFGIDGSQDGGLVLLDTANAVIDGCDIRGTNARGTSADHEAMSLGEGSRDIEVKHCRVHDNGEEGIDVKYTENARISIHDNVSSNNRGPNIYVDSSSGVEIYNNVASGTKNNTKAGIALAVEDYSESRKLDNVKVYNNVSYGNSQAGLSIWVESTGVISNVRIINNTFYGNAQGAMWFGGDEYAGVNVLRNNIYAEGNFTHPAFTSDHNVAGDPGFVDPRAGDFHLRPGSAKAVDRGSATGAPAFDLDNKPRPRGAGHDIGAYEM</sequence>
<proteinExistence type="predicted"/>
<feature type="signal peptide" evidence="3">
    <location>
        <begin position="1"/>
        <end position="24"/>
    </location>
</feature>
<dbReference type="Proteomes" id="UP000199515">
    <property type="component" value="Unassembled WGS sequence"/>
</dbReference>
<organism evidence="5 6">
    <name type="scientific">Amycolatopsis xylanica</name>
    <dbReference type="NCBI Taxonomy" id="589385"/>
    <lineage>
        <taxon>Bacteria</taxon>
        <taxon>Bacillati</taxon>
        <taxon>Actinomycetota</taxon>
        <taxon>Actinomycetes</taxon>
        <taxon>Pseudonocardiales</taxon>
        <taxon>Pseudonocardiaceae</taxon>
        <taxon>Amycolatopsis</taxon>
    </lineage>
</organism>
<dbReference type="OrthoDB" id="3565729at2"/>
<dbReference type="InterPro" id="IPR059226">
    <property type="entry name" value="Choice_anch_Q_dom"/>
</dbReference>
<keyword evidence="1" id="KW-0677">Repeat</keyword>
<dbReference type="InterPro" id="IPR039448">
    <property type="entry name" value="Beta_helix"/>
</dbReference>
<accession>A0A1H3SZY8</accession>
<feature type="domain" description="Right handed beta helix" evidence="4">
    <location>
        <begin position="101"/>
        <end position="255"/>
    </location>
</feature>
<dbReference type="PANTHER" id="PTHR22990:SF15">
    <property type="entry name" value="F-BOX ONLY PROTEIN 10"/>
    <property type="match status" value="1"/>
</dbReference>
<dbReference type="SUPFAM" id="SSF51126">
    <property type="entry name" value="Pectin lyase-like"/>
    <property type="match status" value="1"/>
</dbReference>
<evidence type="ECO:0000313" key="6">
    <source>
        <dbReference type="Proteomes" id="UP000199515"/>
    </source>
</evidence>
<feature type="chain" id="PRO_5011639029" evidence="3">
    <location>
        <begin position="25"/>
        <end position="401"/>
    </location>
</feature>